<dbReference type="Proteomes" id="UP000094527">
    <property type="component" value="Unassembled WGS sequence"/>
</dbReference>
<dbReference type="GO" id="GO:0007076">
    <property type="term" value="P:mitotic chromosome condensation"/>
    <property type="evidence" value="ECO:0007669"/>
    <property type="project" value="UniProtKB-ARBA"/>
</dbReference>
<evidence type="ECO:0000256" key="3">
    <source>
        <dbReference type="SAM" id="MobiDB-lite"/>
    </source>
</evidence>
<comment type="caution">
    <text evidence="5">The sequence shown here is derived from an EMBL/GenBank/DDBJ whole genome shotgun (WGS) entry which is preliminary data.</text>
</comment>
<dbReference type="Pfam" id="PF15247">
    <property type="entry name" value="SLBP_RNA_bind"/>
    <property type="match status" value="1"/>
</dbReference>
<dbReference type="Gene3D" id="1.10.8.1120">
    <property type="entry name" value="Histone RNA hairpin-binding protein RNA-binding domain"/>
    <property type="match status" value="1"/>
</dbReference>
<sequence>MATASGYPEWSNLPQSSKNNSLGSTVWRTESDPQVLLRRQKQIDYGKSTVGYHNYLDAVPKAKRSIKQPETPDKFQVCSRRSWDGQIKIWRLLLHSWDEEGGNGGRKHKNSEGTDSYENSLMSVEDDTDSDSSK</sequence>
<feature type="domain" description="Histone RNA hairpin-binding protein RNA-binding" evidence="4">
    <location>
        <begin position="32"/>
        <end position="99"/>
    </location>
</feature>
<keyword evidence="2" id="KW-0694">RNA-binding</keyword>
<feature type="compositionally biased region" description="Polar residues" evidence="3">
    <location>
        <begin position="12"/>
        <end position="28"/>
    </location>
</feature>
<dbReference type="GO" id="GO:0003729">
    <property type="term" value="F:mRNA binding"/>
    <property type="evidence" value="ECO:0007669"/>
    <property type="project" value="InterPro"/>
</dbReference>
<evidence type="ECO:0000256" key="1">
    <source>
        <dbReference type="ARBA" id="ARBA00006151"/>
    </source>
</evidence>
<protein>
    <submittedName>
        <fullName evidence="5">Histone RNA hairpin-binding protein</fullName>
    </submittedName>
</protein>
<dbReference type="GO" id="GO:0006398">
    <property type="term" value="P:mRNA 3'-end processing by stem-loop binding and cleavage"/>
    <property type="evidence" value="ECO:0007669"/>
    <property type="project" value="TreeGrafter"/>
</dbReference>
<dbReference type="FunFam" id="1.10.8.1120:FF:000001">
    <property type="entry name" value="Histone RNA hairpin-binding protein-like"/>
    <property type="match status" value="1"/>
</dbReference>
<evidence type="ECO:0000256" key="2">
    <source>
        <dbReference type="ARBA" id="ARBA00022884"/>
    </source>
</evidence>
<organism evidence="5 6">
    <name type="scientific">Orchesella cincta</name>
    <name type="common">Springtail</name>
    <name type="synonym">Podura cincta</name>
    <dbReference type="NCBI Taxonomy" id="48709"/>
    <lineage>
        <taxon>Eukaryota</taxon>
        <taxon>Metazoa</taxon>
        <taxon>Ecdysozoa</taxon>
        <taxon>Arthropoda</taxon>
        <taxon>Hexapoda</taxon>
        <taxon>Collembola</taxon>
        <taxon>Entomobryomorpha</taxon>
        <taxon>Entomobryoidea</taxon>
        <taxon>Orchesellidae</taxon>
        <taxon>Orchesellinae</taxon>
        <taxon>Orchesella</taxon>
    </lineage>
</organism>
<dbReference type="GO" id="GO:0071204">
    <property type="term" value="C:histone pre-mRNA 3'end processing complex"/>
    <property type="evidence" value="ECO:0007669"/>
    <property type="project" value="TreeGrafter"/>
</dbReference>
<dbReference type="STRING" id="48709.A0A1D2N7B6"/>
<dbReference type="OrthoDB" id="265795at2759"/>
<dbReference type="PANTHER" id="PTHR17408">
    <property type="entry name" value="HISTONE RNA HAIRPIN-BINDING PROTEIN"/>
    <property type="match status" value="1"/>
</dbReference>
<dbReference type="InterPro" id="IPR029344">
    <property type="entry name" value="SLBP_RNA_bind"/>
</dbReference>
<keyword evidence="6" id="KW-1185">Reference proteome</keyword>
<dbReference type="GO" id="GO:0005737">
    <property type="term" value="C:cytoplasm"/>
    <property type="evidence" value="ECO:0007669"/>
    <property type="project" value="TreeGrafter"/>
</dbReference>
<feature type="compositionally biased region" description="Acidic residues" evidence="3">
    <location>
        <begin position="124"/>
        <end position="134"/>
    </location>
</feature>
<proteinExistence type="inferred from homology"/>
<name>A0A1D2N7B6_ORCCI</name>
<feature type="compositionally biased region" description="Polar residues" evidence="3">
    <location>
        <begin position="113"/>
        <end position="122"/>
    </location>
</feature>
<dbReference type="GO" id="GO:0071207">
    <property type="term" value="F:histone pre-mRNA stem-loop binding"/>
    <property type="evidence" value="ECO:0007669"/>
    <property type="project" value="TreeGrafter"/>
</dbReference>
<feature type="region of interest" description="Disordered" evidence="3">
    <location>
        <begin position="98"/>
        <end position="134"/>
    </location>
</feature>
<gene>
    <name evidence="5" type="ORF">Ocin01_05545</name>
</gene>
<dbReference type="EMBL" id="LJIJ01000169">
    <property type="protein sequence ID" value="ODN01132.1"/>
    <property type="molecule type" value="Genomic_DNA"/>
</dbReference>
<reference evidence="5 6" key="1">
    <citation type="journal article" date="2016" name="Genome Biol. Evol.">
        <title>Gene Family Evolution Reflects Adaptation to Soil Environmental Stressors in the Genome of the Collembolan Orchesella cincta.</title>
        <authorList>
            <person name="Faddeeva-Vakhrusheva A."/>
            <person name="Derks M.F."/>
            <person name="Anvar S.Y."/>
            <person name="Agamennone V."/>
            <person name="Suring W."/>
            <person name="Smit S."/>
            <person name="van Straalen N.M."/>
            <person name="Roelofs D."/>
        </authorList>
    </citation>
    <scope>NUCLEOTIDE SEQUENCE [LARGE SCALE GENOMIC DNA]</scope>
    <source>
        <tissue evidence="5">Mixed pool</tissue>
    </source>
</reference>
<dbReference type="AlphaFoldDB" id="A0A1D2N7B6"/>
<evidence type="ECO:0000313" key="6">
    <source>
        <dbReference type="Proteomes" id="UP000094527"/>
    </source>
</evidence>
<dbReference type="GO" id="GO:0051028">
    <property type="term" value="P:mRNA transport"/>
    <property type="evidence" value="ECO:0007669"/>
    <property type="project" value="TreeGrafter"/>
</dbReference>
<dbReference type="InterPro" id="IPR038294">
    <property type="entry name" value="SLBP_RNA_bind_sf"/>
</dbReference>
<evidence type="ECO:0000313" key="5">
    <source>
        <dbReference type="EMBL" id="ODN01132.1"/>
    </source>
</evidence>
<evidence type="ECO:0000259" key="4">
    <source>
        <dbReference type="Pfam" id="PF15247"/>
    </source>
</evidence>
<dbReference type="PANTHER" id="PTHR17408:SF0">
    <property type="entry name" value="HISTONE RNA HAIRPIN-BINDING PROTEIN"/>
    <property type="match status" value="1"/>
</dbReference>
<accession>A0A1D2N7B6</accession>
<comment type="similarity">
    <text evidence="1">Belongs to the SLBP family.</text>
</comment>
<feature type="region of interest" description="Disordered" evidence="3">
    <location>
        <begin position="1"/>
        <end position="31"/>
    </location>
</feature>
<dbReference type="InterPro" id="IPR026502">
    <property type="entry name" value="SLBP1/SLBP2"/>
</dbReference>